<proteinExistence type="predicted"/>
<dbReference type="EMBL" id="LZRT01000094">
    <property type="protein sequence ID" value="OUM86021.1"/>
    <property type="molecule type" value="Genomic_DNA"/>
</dbReference>
<evidence type="ECO:0000313" key="1">
    <source>
        <dbReference type="EMBL" id="OUM86021.1"/>
    </source>
</evidence>
<sequence length="124" mass="13681">MLPCSLFLGVAGHFQRQIDVLDWKQTKVDIAVQGLGANPFTIEQALGLGIAANGIRRPVIITDLLHGKMNEIRGLDQLILRTTAGTVRFIDTNTMLFSGNGDRPLFSIIISEYSDVNCITLFFM</sequence>
<gene>
    <name evidence="1" type="ORF">BAA01_01280</name>
</gene>
<evidence type="ECO:0000313" key="2">
    <source>
        <dbReference type="Proteomes" id="UP000196475"/>
    </source>
</evidence>
<name>A0A1Y3PF97_9BACI</name>
<dbReference type="AlphaFoldDB" id="A0A1Y3PF97"/>
<organism evidence="1 2">
    <name type="scientific">Bacillus thermozeamaize</name>
    <dbReference type="NCBI Taxonomy" id="230954"/>
    <lineage>
        <taxon>Bacteria</taxon>
        <taxon>Bacillati</taxon>
        <taxon>Bacillota</taxon>
        <taxon>Bacilli</taxon>
        <taxon>Bacillales</taxon>
        <taxon>Bacillaceae</taxon>
        <taxon>Bacillus</taxon>
    </lineage>
</organism>
<protein>
    <submittedName>
        <fullName evidence="1">Uncharacterized protein</fullName>
    </submittedName>
</protein>
<reference evidence="2" key="1">
    <citation type="submission" date="2016-06" db="EMBL/GenBank/DDBJ databases">
        <authorList>
            <person name="Nascimento L."/>
            <person name="Pereira R.V."/>
            <person name="Martins L.F."/>
            <person name="Quaggio R.B."/>
            <person name="Silva A.M."/>
            <person name="Setubal J.C."/>
        </authorList>
    </citation>
    <scope>NUCLEOTIDE SEQUENCE [LARGE SCALE GENOMIC DNA]</scope>
</reference>
<accession>A0A1Y3PF97</accession>
<dbReference type="Proteomes" id="UP000196475">
    <property type="component" value="Unassembled WGS sequence"/>
</dbReference>
<comment type="caution">
    <text evidence="1">The sequence shown here is derived from an EMBL/GenBank/DDBJ whole genome shotgun (WGS) entry which is preliminary data.</text>
</comment>